<dbReference type="RefSeq" id="WP_254156831.1">
    <property type="nucleotide sequence ID" value="NZ_CP100355.1"/>
</dbReference>
<dbReference type="SUPFAM" id="SSF46565">
    <property type="entry name" value="Chaperone J-domain"/>
    <property type="match status" value="1"/>
</dbReference>
<name>A0A9E7STQ6_9EURY</name>
<accession>A0A9E7STQ6</accession>
<dbReference type="CDD" id="cd06257">
    <property type="entry name" value="DnaJ"/>
    <property type="match status" value="1"/>
</dbReference>
<dbReference type="EMBL" id="CP100355">
    <property type="protein sequence ID" value="UTF52780.1"/>
    <property type="molecule type" value="Genomic_DNA"/>
</dbReference>
<dbReference type="InterPro" id="IPR036869">
    <property type="entry name" value="J_dom_sf"/>
</dbReference>
<dbReference type="Gene3D" id="1.10.287.110">
    <property type="entry name" value="DnaJ domain"/>
    <property type="match status" value="1"/>
</dbReference>
<dbReference type="Proteomes" id="UP001056855">
    <property type="component" value="Chromosome"/>
</dbReference>
<protein>
    <submittedName>
        <fullName evidence="2">J domain-containing protein</fullName>
    </submittedName>
</protein>
<reference evidence="2" key="1">
    <citation type="submission" date="2022-06" db="EMBL/GenBank/DDBJ databases">
        <title>Diverse halophilic archaea isolated from saline environments.</title>
        <authorList>
            <person name="Cui H.-L."/>
        </authorList>
    </citation>
    <scope>NUCLEOTIDE SEQUENCE</scope>
    <source>
        <strain evidence="2">WLHS1</strain>
    </source>
</reference>
<dbReference type="AlphaFoldDB" id="A0A9E7STQ6"/>
<dbReference type="SMART" id="SM00271">
    <property type="entry name" value="DnaJ"/>
    <property type="match status" value="1"/>
</dbReference>
<proteinExistence type="predicted"/>
<dbReference type="Pfam" id="PF00226">
    <property type="entry name" value="DnaJ"/>
    <property type="match status" value="1"/>
</dbReference>
<gene>
    <name evidence="2" type="ORF">NGM29_13435</name>
</gene>
<organism evidence="2 3">
    <name type="scientific">Natronosalvus rutilus</name>
    <dbReference type="NCBI Taxonomy" id="2953753"/>
    <lineage>
        <taxon>Archaea</taxon>
        <taxon>Methanobacteriati</taxon>
        <taxon>Methanobacteriota</taxon>
        <taxon>Stenosarchaea group</taxon>
        <taxon>Halobacteria</taxon>
        <taxon>Halobacteriales</taxon>
        <taxon>Natrialbaceae</taxon>
        <taxon>Natronosalvus</taxon>
    </lineage>
</organism>
<dbReference type="PANTHER" id="PTHR44240:SF10">
    <property type="entry name" value="J DOMAIN-CONTAINING PROTEIN"/>
    <property type="match status" value="1"/>
</dbReference>
<evidence type="ECO:0000259" key="1">
    <source>
        <dbReference type="PROSITE" id="PS50076"/>
    </source>
</evidence>
<evidence type="ECO:0000313" key="2">
    <source>
        <dbReference type="EMBL" id="UTF52780.1"/>
    </source>
</evidence>
<dbReference type="PRINTS" id="PR00625">
    <property type="entry name" value="JDOMAIN"/>
</dbReference>
<feature type="domain" description="J" evidence="1">
    <location>
        <begin position="220"/>
        <end position="273"/>
    </location>
</feature>
<dbReference type="InterPro" id="IPR052276">
    <property type="entry name" value="Diphthamide-biosynth_chaperone"/>
</dbReference>
<dbReference type="GeneID" id="73291067"/>
<dbReference type="KEGG" id="sawl:NGM29_13435"/>
<dbReference type="PANTHER" id="PTHR44240">
    <property type="entry name" value="DNAJ DOMAIN (PROKARYOTIC HEAT SHOCK PROTEIN)-RELATED"/>
    <property type="match status" value="1"/>
</dbReference>
<evidence type="ECO:0000313" key="3">
    <source>
        <dbReference type="Proteomes" id="UP001056855"/>
    </source>
</evidence>
<dbReference type="PROSITE" id="PS50076">
    <property type="entry name" value="DNAJ_2"/>
    <property type="match status" value="1"/>
</dbReference>
<dbReference type="InterPro" id="IPR001623">
    <property type="entry name" value="DnaJ_domain"/>
</dbReference>
<sequence>MTIYDDHLEDVRDLVRERDRDGQACVSTTQVKRELGIDGRIGGRLLARLEDEGMLERWGGSSCGVYRIMLEKPLVTDGGEPIDWPDTFSRTAPEDRQSYPGGFQVTRSEAFQNVLDELARWPGVTDVQLESGAEHQKTNPNKPYARASFDHPGVVVYFTKDGESMAAACDRWDNPRDNAQDLYHYLHETRMQEQRGTVTAESEYRKLRLPSADSEPAAPSPYAVLGVGRDAGAEEIRGAYLEKMQTAHPDKGGSEEEFKRVRGAYETLLEEVSPDA</sequence>
<keyword evidence="3" id="KW-1185">Reference proteome</keyword>